<dbReference type="RefSeq" id="WP_277734252.1">
    <property type="nucleotide sequence ID" value="NZ_CP120733.1"/>
</dbReference>
<accession>A0ABY8EGE1</accession>
<reference evidence="1 2" key="1">
    <citation type="submission" date="2023-03" db="EMBL/GenBank/DDBJ databases">
        <title>Complete genome sequence of Tepidibacter sp. SWIR-1, isolated from a deep-sea hydrothermal vent.</title>
        <authorList>
            <person name="Li X."/>
        </authorList>
    </citation>
    <scope>NUCLEOTIDE SEQUENCE [LARGE SCALE GENOMIC DNA]</scope>
    <source>
        <strain evidence="1 2">SWIR-1</strain>
    </source>
</reference>
<evidence type="ECO:0000313" key="1">
    <source>
        <dbReference type="EMBL" id="WFD12003.1"/>
    </source>
</evidence>
<keyword evidence="2" id="KW-1185">Reference proteome</keyword>
<proteinExistence type="predicted"/>
<sequence>MDISHIINAELGGIYGTAVLKDMQEIINLYNFYDGKGQDWRLPGNLDYKPTKLITNKAKKLIKKEARFMFSRTPEININPYDRKDEDSAKEISQLVNKVLKKNKFPDKLIKAARDCFIGKRVALKLNASDKSIKVMFRPSLEFVYETNPEDIDDLQKIIFFYTQNNDVDKSRQKIWKQKYEMLNGKCILNEGVYDGYGNLVEVTYQDYNTNLDFIPCYVIVNDGLTGDLNGESDVAEIGDNQDNYNKLKSDDVDALKFNMFPQLVIKNGSQKTHESMKVAPGAKIDLQSEDEELDSDAKYIESSFSYDSRFENTINRVNNDMHDVLSIPNVSLEQLKGLMQSGKSMKALYWELIERCEEKWTTWGPALEWMTEKIIELIKIYKPKNLGAINISDIDYSIAIEHLYPILEDEETERLNDIAEVQAQVRSRKSYIEKWNINEDADGELEQIATEQTLLQDAYLKSSNEEINNLEDDINEE</sequence>
<dbReference type="InterPro" id="IPR021145">
    <property type="entry name" value="Portal_protein_SPP1_Gp6-like"/>
</dbReference>
<dbReference type="Proteomes" id="UP001222800">
    <property type="component" value="Chromosome"/>
</dbReference>
<protein>
    <submittedName>
        <fullName evidence="1">Phage portal protein</fullName>
    </submittedName>
</protein>
<dbReference type="EMBL" id="CP120733">
    <property type="protein sequence ID" value="WFD12003.1"/>
    <property type="molecule type" value="Genomic_DNA"/>
</dbReference>
<dbReference type="Pfam" id="PF05133">
    <property type="entry name" value="SPP1_portal"/>
    <property type="match status" value="1"/>
</dbReference>
<evidence type="ECO:0000313" key="2">
    <source>
        <dbReference type="Proteomes" id="UP001222800"/>
    </source>
</evidence>
<name>A0ABY8EGE1_9FIRM</name>
<gene>
    <name evidence="1" type="ORF">P4S50_07970</name>
</gene>
<organism evidence="1 2">
    <name type="scientific">Tepidibacter hydrothermalis</name>
    <dbReference type="NCBI Taxonomy" id="3036126"/>
    <lineage>
        <taxon>Bacteria</taxon>
        <taxon>Bacillati</taxon>
        <taxon>Bacillota</taxon>
        <taxon>Clostridia</taxon>
        <taxon>Peptostreptococcales</taxon>
        <taxon>Peptostreptococcaceae</taxon>
        <taxon>Tepidibacter</taxon>
    </lineage>
</organism>